<feature type="domain" description="CARD" evidence="6">
    <location>
        <begin position="431"/>
        <end position="521"/>
    </location>
</feature>
<dbReference type="Ensembl" id="ENSCMIT00000048891.1">
    <property type="protein sequence ID" value="ENSCMIP00000048217.1"/>
    <property type="gene ID" value="ENSCMIG00000019724.1"/>
</dbReference>
<dbReference type="InterPro" id="IPR051249">
    <property type="entry name" value="NLRP_Inflammasome"/>
</dbReference>
<dbReference type="GO" id="GO:0061702">
    <property type="term" value="C:canonical inflammasome complex"/>
    <property type="evidence" value="ECO:0007669"/>
    <property type="project" value="TreeGrafter"/>
</dbReference>
<dbReference type="OMA" id="DNEYQRI"/>
<evidence type="ECO:0000256" key="5">
    <source>
        <dbReference type="ARBA" id="ARBA00023198"/>
    </source>
</evidence>
<evidence type="ECO:0000313" key="7">
    <source>
        <dbReference type="Ensembl" id="ENSCMIP00000048217.1"/>
    </source>
</evidence>
<dbReference type="STRING" id="7868.ENSCMIP00000048217"/>
<keyword evidence="3" id="KW-0399">Innate immunity</keyword>
<keyword evidence="5" id="KW-0395">Inflammatory response</keyword>
<dbReference type="InParanoid" id="A0A4W3JZ00"/>
<evidence type="ECO:0000256" key="1">
    <source>
        <dbReference type="ARBA" id="ARBA00004514"/>
    </source>
</evidence>
<keyword evidence="2" id="KW-0963">Cytoplasm</keyword>
<reference evidence="8" key="1">
    <citation type="journal article" date="2006" name="Science">
        <title>Ancient noncoding elements conserved in the human genome.</title>
        <authorList>
            <person name="Venkatesh B."/>
            <person name="Kirkness E.F."/>
            <person name="Loh Y.H."/>
            <person name="Halpern A.L."/>
            <person name="Lee A.P."/>
            <person name="Johnson J."/>
            <person name="Dandona N."/>
            <person name="Viswanathan L.D."/>
            <person name="Tay A."/>
            <person name="Venter J.C."/>
            <person name="Strausberg R.L."/>
            <person name="Brenner S."/>
        </authorList>
    </citation>
    <scope>NUCLEOTIDE SEQUENCE [LARGE SCALE GENOMIC DNA]</scope>
</reference>
<dbReference type="GO" id="GO:0042981">
    <property type="term" value="P:regulation of apoptotic process"/>
    <property type="evidence" value="ECO:0007669"/>
    <property type="project" value="InterPro"/>
</dbReference>
<sequence length="523" mass="60101">MREISPKVFESFVDQVSLVGPVFDVHTQTKGTKVMVFLPTYTPCETELSPSVLAESLLTLLTMKYQDVGNCLCKKLEAVLSAEEKSRLFKVLLQEDCEAAVKLILSKGQRALQLLCEYLRASGSEMRSWPAKLRSLLETSPTQVGHIQDGNLELVVPLAVLERHLLLFTESLSPLAVIEKLRRLFTQTRAYCLLYKPVGRQYIDCRVTLRVFLIPRSGSLVQGLDTKLKGYKRVFISNISIKGNVCYRLLFKDVTSDNSLLRVTPRDGSEYKEALSLMDPMTKYLIALNIKDWVQWPLVLQITRDKNSVIFEETIDDEMLQFENGEYFILNLDGKKHCIMRIHQEISYKEFSHKLNTVLPERKLSVYYKQDGIPLLVNNDESIKMILRDQCGKDIVLEAEDIIDEVITAGMQVMPLARLPSPNEPLSRRRPSPTEQHFVVRHRTALIKRISDIKSLLDDLRHESVINDNEYQRIRGENIRNEQITHTVDYTINKGKNAMDIFYESLSKNDPHLVEDLQLREIS</sequence>
<keyword evidence="4" id="KW-0391">Immunity</keyword>
<accession>A0A4W3JZ00</accession>
<reference evidence="8" key="3">
    <citation type="journal article" date="2014" name="Nature">
        <title>Elephant shark genome provides unique insights into gnathostome evolution.</title>
        <authorList>
            <consortium name="International Elephant Shark Genome Sequencing Consortium"/>
            <person name="Venkatesh B."/>
            <person name="Lee A.P."/>
            <person name="Ravi V."/>
            <person name="Maurya A.K."/>
            <person name="Lian M.M."/>
            <person name="Swann J.B."/>
            <person name="Ohta Y."/>
            <person name="Flajnik M.F."/>
            <person name="Sutoh Y."/>
            <person name="Kasahara M."/>
            <person name="Hoon S."/>
            <person name="Gangu V."/>
            <person name="Roy S.W."/>
            <person name="Irimia M."/>
            <person name="Korzh V."/>
            <person name="Kondrychyn I."/>
            <person name="Lim Z.W."/>
            <person name="Tay B.H."/>
            <person name="Tohari S."/>
            <person name="Kong K.W."/>
            <person name="Ho S."/>
            <person name="Lorente-Galdos B."/>
            <person name="Quilez J."/>
            <person name="Marques-Bonet T."/>
            <person name="Raney B.J."/>
            <person name="Ingham P.W."/>
            <person name="Tay A."/>
            <person name="Hillier L.W."/>
            <person name="Minx P."/>
            <person name="Boehm T."/>
            <person name="Wilson R.K."/>
            <person name="Brenner S."/>
            <person name="Warren W.C."/>
        </authorList>
    </citation>
    <scope>NUCLEOTIDE SEQUENCE [LARGE SCALE GENOMIC DNA]</scope>
</reference>
<dbReference type="AlphaFoldDB" id="A0A4W3JZ00"/>
<dbReference type="PROSITE" id="PS50209">
    <property type="entry name" value="CARD"/>
    <property type="match status" value="1"/>
</dbReference>
<evidence type="ECO:0000259" key="6">
    <source>
        <dbReference type="PROSITE" id="PS50209"/>
    </source>
</evidence>
<evidence type="ECO:0000256" key="3">
    <source>
        <dbReference type="ARBA" id="ARBA00022588"/>
    </source>
</evidence>
<reference evidence="8" key="2">
    <citation type="journal article" date="2007" name="PLoS Biol.">
        <title>Survey sequencing and comparative analysis of the elephant shark (Callorhinchus milii) genome.</title>
        <authorList>
            <person name="Venkatesh B."/>
            <person name="Kirkness E.F."/>
            <person name="Loh Y.H."/>
            <person name="Halpern A.L."/>
            <person name="Lee A.P."/>
            <person name="Johnson J."/>
            <person name="Dandona N."/>
            <person name="Viswanathan L.D."/>
            <person name="Tay A."/>
            <person name="Venter J.C."/>
            <person name="Strausberg R.L."/>
            <person name="Brenner S."/>
        </authorList>
    </citation>
    <scope>NUCLEOTIDE SEQUENCE [LARGE SCALE GENOMIC DNA]</scope>
</reference>
<evidence type="ECO:0000256" key="2">
    <source>
        <dbReference type="ARBA" id="ARBA00022490"/>
    </source>
</evidence>
<dbReference type="InterPro" id="IPR011029">
    <property type="entry name" value="DEATH-like_dom_sf"/>
</dbReference>
<evidence type="ECO:0000256" key="4">
    <source>
        <dbReference type="ARBA" id="ARBA00022859"/>
    </source>
</evidence>
<name>A0A4W3JZ00_CALMI</name>
<dbReference type="PANTHER" id="PTHR46985">
    <property type="entry name" value="NACHT, LRR AND PYD DOMAINS-CONTAINING PROTEIN 1"/>
    <property type="match status" value="1"/>
</dbReference>
<organism evidence="7 8">
    <name type="scientific">Callorhinchus milii</name>
    <name type="common">Ghost shark</name>
    <dbReference type="NCBI Taxonomy" id="7868"/>
    <lineage>
        <taxon>Eukaryota</taxon>
        <taxon>Metazoa</taxon>
        <taxon>Chordata</taxon>
        <taxon>Craniata</taxon>
        <taxon>Vertebrata</taxon>
        <taxon>Chondrichthyes</taxon>
        <taxon>Holocephali</taxon>
        <taxon>Chimaeriformes</taxon>
        <taxon>Callorhinchidae</taxon>
        <taxon>Callorhinchus</taxon>
    </lineage>
</organism>
<dbReference type="InterPro" id="IPR001315">
    <property type="entry name" value="CARD"/>
</dbReference>
<dbReference type="PANTHER" id="PTHR46985:SF4">
    <property type="entry name" value="CASPASE RECRUITMENT DOMAIN-CONTAINING PROTEIN 8"/>
    <property type="match status" value="1"/>
</dbReference>
<protein>
    <recommendedName>
        <fullName evidence="6">CARD domain-containing protein</fullName>
    </recommendedName>
</protein>
<dbReference type="Gene3D" id="1.10.533.10">
    <property type="entry name" value="Death Domain, Fas"/>
    <property type="match status" value="1"/>
</dbReference>
<reference evidence="7" key="4">
    <citation type="submission" date="2025-08" db="UniProtKB">
        <authorList>
            <consortium name="Ensembl"/>
        </authorList>
    </citation>
    <scope>IDENTIFICATION</scope>
</reference>
<dbReference type="SUPFAM" id="SSF47986">
    <property type="entry name" value="DEATH domain"/>
    <property type="match status" value="1"/>
</dbReference>
<evidence type="ECO:0000313" key="8">
    <source>
        <dbReference type="Proteomes" id="UP000314986"/>
    </source>
</evidence>
<dbReference type="GO" id="GO:0045087">
    <property type="term" value="P:innate immune response"/>
    <property type="evidence" value="ECO:0007669"/>
    <property type="project" value="UniProtKB-KW"/>
</dbReference>
<proteinExistence type="predicted"/>
<comment type="subcellular location">
    <subcellularLocation>
        <location evidence="1">Cytoplasm</location>
        <location evidence="1">Cytosol</location>
    </subcellularLocation>
</comment>
<dbReference type="Pfam" id="PF00619">
    <property type="entry name" value="CARD"/>
    <property type="match status" value="1"/>
</dbReference>
<dbReference type="Proteomes" id="UP000314986">
    <property type="component" value="Unassembled WGS sequence"/>
</dbReference>
<reference evidence="7" key="5">
    <citation type="submission" date="2025-09" db="UniProtKB">
        <authorList>
            <consortium name="Ensembl"/>
        </authorList>
    </citation>
    <scope>IDENTIFICATION</scope>
</reference>
<dbReference type="GO" id="GO:0006954">
    <property type="term" value="P:inflammatory response"/>
    <property type="evidence" value="ECO:0007669"/>
    <property type="project" value="UniProtKB-KW"/>
</dbReference>
<keyword evidence="8" id="KW-1185">Reference proteome</keyword>